<dbReference type="EMBL" id="LT960611">
    <property type="protein sequence ID" value="SON49685.1"/>
    <property type="molecule type" value="Genomic_DNA"/>
</dbReference>
<evidence type="ECO:0000313" key="1">
    <source>
        <dbReference type="EMBL" id="SON49685.1"/>
    </source>
</evidence>
<dbReference type="AlphaFoldDB" id="A0A2N8ZCQ3"/>
<gene>
    <name evidence="1" type="ORF">VTAP4600_A1706</name>
</gene>
<keyword evidence="2" id="KW-1185">Reference proteome</keyword>
<reference evidence="1 2" key="1">
    <citation type="submission" date="2017-10" db="EMBL/GenBank/DDBJ databases">
        <authorList>
            <person name="Banno H."/>
            <person name="Chua N.-H."/>
        </authorList>
    </citation>
    <scope>NUCLEOTIDE SEQUENCE [LARGE SCALE GENOMIC DNA]</scope>
    <source>
        <strain evidence="1">Vibrio tapetis CECT4600</strain>
    </source>
</reference>
<accession>A0A2N8ZCQ3</accession>
<organism evidence="1 2">
    <name type="scientific">Vibrio tapetis subsp. tapetis</name>
    <dbReference type="NCBI Taxonomy" id="1671868"/>
    <lineage>
        <taxon>Bacteria</taxon>
        <taxon>Pseudomonadati</taxon>
        <taxon>Pseudomonadota</taxon>
        <taxon>Gammaproteobacteria</taxon>
        <taxon>Vibrionales</taxon>
        <taxon>Vibrionaceae</taxon>
        <taxon>Vibrio</taxon>
    </lineage>
</organism>
<evidence type="ECO:0000313" key="2">
    <source>
        <dbReference type="Proteomes" id="UP000235828"/>
    </source>
</evidence>
<protein>
    <submittedName>
        <fullName evidence="1">Uncharacterized protein</fullName>
    </submittedName>
</protein>
<dbReference type="KEGG" id="vta:A1706"/>
<proteinExistence type="predicted"/>
<name>A0A2N8ZCQ3_9VIBR</name>
<dbReference type="Proteomes" id="UP000235828">
    <property type="component" value="Chromosome A"/>
</dbReference>
<sequence length="41" mass="4878">MLCCHSYTDKDNNSGNPTLDYSQLRNFYERLTKHLKRTICP</sequence>